<evidence type="ECO:0000313" key="2">
    <source>
        <dbReference type="Proteomes" id="UP001055072"/>
    </source>
</evidence>
<organism evidence="1 2">
    <name type="scientific">Irpex rosettiformis</name>
    <dbReference type="NCBI Taxonomy" id="378272"/>
    <lineage>
        <taxon>Eukaryota</taxon>
        <taxon>Fungi</taxon>
        <taxon>Dikarya</taxon>
        <taxon>Basidiomycota</taxon>
        <taxon>Agaricomycotina</taxon>
        <taxon>Agaricomycetes</taxon>
        <taxon>Polyporales</taxon>
        <taxon>Irpicaceae</taxon>
        <taxon>Irpex</taxon>
    </lineage>
</organism>
<dbReference type="Proteomes" id="UP001055072">
    <property type="component" value="Unassembled WGS sequence"/>
</dbReference>
<comment type="caution">
    <text evidence="1">The sequence shown here is derived from an EMBL/GenBank/DDBJ whole genome shotgun (WGS) entry which is preliminary data.</text>
</comment>
<keyword evidence="2" id="KW-1185">Reference proteome</keyword>
<reference evidence="1" key="1">
    <citation type="journal article" date="2021" name="Environ. Microbiol.">
        <title>Gene family expansions and transcriptome signatures uncover fungal adaptations to wood decay.</title>
        <authorList>
            <person name="Hage H."/>
            <person name="Miyauchi S."/>
            <person name="Viragh M."/>
            <person name="Drula E."/>
            <person name="Min B."/>
            <person name="Chaduli D."/>
            <person name="Navarro D."/>
            <person name="Favel A."/>
            <person name="Norest M."/>
            <person name="Lesage-Meessen L."/>
            <person name="Balint B."/>
            <person name="Merenyi Z."/>
            <person name="de Eugenio L."/>
            <person name="Morin E."/>
            <person name="Martinez A.T."/>
            <person name="Baldrian P."/>
            <person name="Stursova M."/>
            <person name="Martinez M.J."/>
            <person name="Novotny C."/>
            <person name="Magnuson J.K."/>
            <person name="Spatafora J.W."/>
            <person name="Maurice S."/>
            <person name="Pangilinan J."/>
            <person name="Andreopoulos W."/>
            <person name="LaButti K."/>
            <person name="Hundley H."/>
            <person name="Na H."/>
            <person name="Kuo A."/>
            <person name="Barry K."/>
            <person name="Lipzen A."/>
            <person name="Henrissat B."/>
            <person name="Riley R."/>
            <person name="Ahrendt S."/>
            <person name="Nagy L.G."/>
            <person name="Grigoriev I.V."/>
            <person name="Martin F."/>
            <person name="Rosso M.N."/>
        </authorList>
    </citation>
    <scope>NUCLEOTIDE SEQUENCE</scope>
    <source>
        <strain evidence="1">CBS 384.51</strain>
    </source>
</reference>
<dbReference type="EMBL" id="MU274905">
    <property type="protein sequence ID" value="KAI0091713.1"/>
    <property type="molecule type" value="Genomic_DNA"/>
</dbReference>
<name>A0ACB8UBL5_9APHY</name>
<evidence type="ECO:0000313" key="1">
    <source>
        <dbReference type="EMBL" id="KAI0091713.1"/>
    </source>
</evidence>
<gene>
    <name evidence="1" type="ORF">BDY19DRAFT_641954</name>
</gene>
<sequence length="245" mass="28571">MHPWHWHWHRPSRLLWFMVGAVTGAWAMKHKESADNYRVRHCSRYQIPQEAYPPPQGSNSNQDWHAQWHARWRDRHAWALQNQAQMQQNQTQEAPAAGGAEAGKDTPRPTPTSQGPVPVVPDQPATADGWDEERQRLLNIKQQAANSLLDFSEEGLDSLLNSMESLKAVSRTFFTDSGYLVSDFLCPWYSQRLAERRAQREQEARERAEREADFKQFEEWKRERATQAYKDSQEPKAKEPPKRLV</sequence>
<protein>
    <submittedName>
        <fullName evidence="1">Uncharacterized protein</fullName>
    </submittedName>
</protein>
<accession>A0ACB8UBL5</accession>
<proteinExistence type="predicted"/>